<keyword evidence="1" id="KW-0812">Transmembrane</keyword>
<feature type="transmembrane region" description="Helical" evidence="1">
    <location>
        <begin position="316"/>
        <end position="337"/>
    </location>
</feature>
<gene>
    <name evidence="3" type="ORF">SLS62_006786</name>
</gene>
<keyword evidence="1" id="KW-1133">Transmembrane helix</keyword>
<organism evidence="3 4">
    <name type="scientific">Diatrype stigma</name>
    <dbReference type="NCBI Taxonomy" id="117547"/>
    <lineage>
        <taxon>Eukaryota</taxon>
        <taxon>Fungi</taxon>
        <taxon>Dikarya</taxon>
        <taxon>Ascomycota</taxon>
        <taxon>Pezizomycotina</taxon>
        <taxon>Sordariomycetes</taxon>
        <taxon>Xylariomycetidae</taxon>
        <taxon>Xylariales</taxon>
        <taxon>Diatrypaceae</taxon>
        <taxon>Diatrype</taxon>
    </lineage>
</organism>
<evidence type="ECO:0000256" key="1">
    <source>
        <dbReference type="SAM" id="Phobius"/>
    </source>
</evidence>
<keyword evidence="4" id="KW-1185">Reference proteome</keyword>
<name>A0AAN9UNR9_9PEZI</name>
<proteinExistence type="predicted"/>
<evidence type="ECO:0000259" key="2">
    <source>
        <dbReference type="Pfam" id="PF20237"/>
    </source>
</evidence>
<dbReference type="Proteomes" id="UP001320420">
    <property type="component" value="Unassembled WGS sequence"/>
</dbReference>
<dbReference type="AlphaFoldDB" id="A0AAN9UNR9"/>
<accession>A0AAN9UNR9</accession>
<sequence length="339" mass="38022">MATKFGIPLFHQATARLVRERIRSVTFSSAMSESDKNIEAWVRQLHRQDIFEVFSDAELNTSYGLSSINQREMTSKAAPLLLPRQWIGMFKLILRIRNAVSHKVRSQPSNLEQETASPAAVAGAGVHVKLNLAGLHRMRMRKLQMKLARVILHMRYGEEEPAGWERLLDEYIDAVRHHDFIRSCVDRGLQDPFVVLTQRRLDADVLQGLLREVPRHKRIPDGLHGTSGAGHPVAFGKPLEKEPQAIGGTRYVMSQRAKFEAFRGRLAMALVGGAFLVGPMWLMVLRDDLYTSLVSTSAFVFAWGLVMAWRLDRPMNVLAVTAAYAAVLVVFVGSNPISS</sequence>
<reference evidence="3 4" key="1">
    <citation type="submission" date="2024-02" db="EMBL/GenBank/DDBJ databases">
        <title>De novo assembly and annotation of 12 fungi associated with fruit tree decline syndrome in Ontario, Canada.</title>
        <authorList>
            <person name="Sulman M."/>
            <person name="Ellouze W."/>
            <person name="Ilyukhin E."/>
        </authorList>
    </citation>
    <scope>NUCLEOTIDE SEQUENCE [LARGE SCALE GENOMIC DNA]</scope>
    <source>
        <strain evidence="3 4">M11/M66-122</strain>
    </source>
</reference>
<dbReference type="EMBL" id="JAKJXP020000052">
    <property type="protein sequence ID" value="KAK7751241.1"/>
    <property type="molecule type" value="Genomic_DNA"/>
</dbReference>
<keyword evidence="1" id="KW-0472">Membrane</keyword>
<comment type="caution">
    <text evidence="3">The sequence shown here is derived from an EMBL/GenBank/DDBJ whole genome shotgun (WGS) entry which is preliminary data.</text>
</comment>
<dbReference type="InterPro" id="IPR046529">
    <property type="entry name" value="DUF6594"/>
</dbReference>
<protein>
    <recommendedName>
        <fullName evidence="2">DUF6594 domain-containing protein</fullName>
    </recommendedName>
</protein>
<dbReference type="Pfam" id="PF20237">
    <property type="entry name" value="DUF6594"/>
    <property type="match status" value="1"/>
</dbReference>
<feature type="transmembrane region" description="Helical" evidence="1">
    <location>
        <begin position="266"/>
        <end position="284"/>
    </location>
</feature>
<evidence type="ECO:0000313" key="4">
    <source>
        <dbReference type="Proteomes" id="UP001320420"/>
    </source>
</evidence>
<feature type="transmembrane region" description="Helical" evidence="1">
    <location>
        <begin position="290"/>
        <end position="309"/>
    </location>
</feature>
<evidence type="ECO:0000313" key="3">
    <source>
        <dbReference type="EMBL" id="KAK7751241.1"/>
    </source>
</evidence>
<feature type="domain" description="DUF6594" evidence="2">
    <location>
        <begin position="209"/>
        <end position="329"/>
    </location>
</feature>